<dbReference type="EMBL" id="CP042910">
    <property type="protein sequence ID" value="QEG14865.1"/>
    <property type="molecule type" value="Genomic_DNA"/>
</dbReference>
<dbReference type="PANTHER" id="PTHR30273">
    <property type="entry name" value="PERIPLASMIC SIGNAL SENSOR AND SIGMA FACTOR ACTIVATOR FECR-RELATED"/>
    <property type="match status" value="1"/>
</dbReference>
<dbReference type="RefSeq" id="WP_002644347.1">
    <property type="nucleotide sequence ID" value="NZ_CAXBMG010000092.1"/>
</dbReference>
<reference evidence="3 4" key="1">
    <citation type="submission" date="2019-08" db="EMBL/GenBank/DDBJ databases">
        <title>Deep-cultivation of Planctomycetes and their phenomic and genomic characterization uncovers novel biology.</title>
        <authorList>
            <person name="Wiegand S."/>
            <person name="Jogler M."/>
            <person name="Boedeker C."/>
            <person name="Pinto D."/>
            <person name="Vollmers J."/>
            <person name="Rivas-Marin E."/>
            <person name="Kohn T."/>
            <person name="Peeters S.H."/>
            <person name="Heuer A."/>
            <person name="Rast P."/>
            <person name="Oberbeckmann S."/>
            <person name="Bunk B."/>
            <person name="Jeske O."/>
            <person name="Meyerdierks A."/>
            <person name="Storesund J.E."/>
            <person name="Kallscheuer N."/>
            <person name="Luecker S."/>
            <person name="Lage O.M."/>
            <person name="Pohl T."/>
            <person name="Merkel B.J."/>
            <person name="Hornburger P."/>
            <person name="Mueller R.-W."/>
            <person name="Bruemmer F."/>
            <person name="Labrenz M."/>
            <person name="Spormann A.M."/>
            <person name="Op den Camp H."/>
            <person name="Overmann J."/>
            <person name="Amann R."/>
            <person name="Jetten M.S.M."/>
            <person name="Mascher T."/>
            <person name="Medema M.H."/>
            <person name="Devos D.P."/>
            <person name="Kaster A.-K."/>
            <person name="Ovreas L."/>
            <person name="Rohde M."/>
            <person name="Galperin M.Y."/>
            <person name="Jogler C."/>
        </authorList>
    </citation>
    <scope>NUCLEOTIDE SEQUENCE [LARGE SCALE GENOMIC DNA]</scope>
    <source>
        <strain evidence="3 4">DSM 8797</strain>
    </source>
</reference>
<proteinExistence type="predicted"/>
<dbReference type="Gene3D" id="2.60.120.1440">
    <property type="match status" value="1"/>
</dbReference>
<evidence type="ECO:0000313" key="4">
    <source>
        <dbReference type="Proteomes" id="UP000322887"/>
    </source>
</evidence>
<gene>
    <name evidence="3" type="ORF">GmarT_07020</name>
</gene>
<accession>A0ABX5YGR7</accession>
<keyword evidence="1" id="KW-0812">Transmembrane</keyword>
<keyword evidence="4" id="KW-1185">Reference proteome</keyword>
<evidence type="ECO:0000256" key="1">
    <source>
        <dbReference type="SAM" id="Phobius"/>
    </source>
</evidence>
<sequence>MNNSQPDNSPLEIDALGKMISLHLDSNISEEQFSQLQHTLEIDESARDFYVDFIAIHSQLEQIHKAGFSNRESLNALIQEPKAPSKMPYFMLMGLPAALIVVICVWITSQLPDPPVEKPVAVQVIVPEIVDYHVTVADTHEVRFFNQDPLSIGDHLEGDKIYKLDGGQLELLFITGVKTTITAPATFAITGENEINVSAGILMAKVTTPKGKGFTVRTPGGPVRDIGTLFGVEIDNAGTSGVQVFKGEVELADSRGKTVNLIEGNTMRRAAGKDQWLPEARLSRKFYSVIQRNKQALTPNIVLLPEQVQNIFGADEHVGKSYLLYSPTSLFDRIQDANFLSARAEISPHYAVVYFNETTAEWELPSNESLIPFTPAATDLVLALIESSGPPKGPKKREITYFSGTQDHIHGIASGYQSGDLQLIPDRFRGEVNLGEYMLDGTYFIRNSE</sequence>
<keyword evidence="1" id="KW-1133">Transmembrane helix</keyword>
<dbReference type="PANTHER" id="PTHR30273:SF2">
    <property type="entry name" value="PROTEIN FECR"/>
    <property type="match status" value="1"/>
</dbReference>
<keyword evidence="1" id="KW-0472">Membrane</keyword>
<evidence type="ECO:0000313" key="3">
    <source>
        <dbReference type="EMBL" id="QEG14865.1"/>
    </source>
</evidence>
<feature type="transmembrane region" description="Helical" evidence="1">
    <location>
        <begin position="89"/>
        <end position="108"/>
    </location>
</feature>
<organism evidence="3 4">
    <name type="scientific">Gimesia maris</name>
    <dbReference type="NCBI Taxonomy" id="122"/>
    <lineage>
        <taxon>Bacteria</taxon>
        <taxon>Pseudomonadati</taxon>
        <taxon>Planctomycetota</taxon>
        <taxon>Planctomycetia</taxon>
        <taxon>Planctomycetales</taxon>
        <taxon>Planctomycetaceae</taxon>
        <taxon>Gimesia</taxon>
    </lineage>
</organism>
<dbReference type="InterPro" id="IPR012373">
    <property type="entry name" value="Ferrdict_sens_TM"/>
</dbReference>
<feature type="domain" description="FecR protein" evidence="2">
    <location>
        <begin position="190"/>
        <end position="250"/>
    </location>
</feature>
<dbReference type="GeneID" id="98645375"/>
<evidence type="ECO:0000259" key="2">
    <source>
        <dbReference type="Pfam" id="PF04773"/>
    </source>
</evidence>
<dbReference type="InterPro" id="IPR006860">
    <property type="entry name" value="FecR"/>
</dbReference>
<protein>
    <submittedName>
        <fullName evidence="3">FecR protein</fullName>
    </submittedName>
</protein>
<dbReference type="Proteomes" id="UP000322887">
    <property type="component" value="Chromosome"/>
</dbReference>
<name>A0ABX5YGR7_9PLAN</name>
<dbReference type="Pfam" id="PF04773">
    <property type="entry name" value="FecR"/>
    <property type="match status" value="1"/>
</dbReference>